<dbReference type="AlphaFoldDB" id="A0A6L6YIS4"/>
<name>A0A6L6YIS4_9BURK</name>
<accession>A0A6L6YIS4</accession>
<protein>
    <submittedName>
        <fullName evidence="1">Uncharacterized protein</fullName>
    </submittedName>
</protein>
<comment type="caution">
    <text evidence="1">The sequence shown here is derived from an EMBL/GenBank/DDBJ whole genome shotgun (WGS) entry which is preliminary data.</text>
</comment>
<evidence type="ECO:0000313" key="2">
    <source>
        <dbReference type="Proteomes" id="UP000472580"/>
    </source>
</evidence>
<reference evidence="1 2" key="1">
    <citation type="submission" date="2019-12" db="EMBL/GenBank/DDBJ databases">
        <title>Microbes associate with the intestines of laboratory mice.</title>
        <authorList>
            <person name="Navarre W."/>
            <person name="Wong E."/>
        </authorList>
    </citation>
    <scope>NUCLEOTIDE SEQUENCE [LARGE SCALE GENOMIC DNA]</scope>
    <source>
        <strain evidence="1 2">NM82_D38</strain>
    </source>
</reference>
<evidence type="ECO:0000313" key="1">
    <source>
        <dbReference type="EMBL" id="MVX57600.1"/>
    </source>
</evidence>
<dbReference type="Proteomes" id="UP000472580">
    <property type="component" value="Unassembled WGS sequence"/>
</dbReference>
<proteinExistence type="predicted"/>
<organism evidence="1 2">
    <name type="scientific">Parasutterella muris</name>
    <dbReference type="NCBI Taxonomy" id="2565572"/>
    <lineage>
        <taxon>Bacteria</taxon>
        <taxon>Pseudomonadati</taxon>
        <taxon>Pseudomonadota</taxon>
        <taxon>Betaproteobacteria</taxon>
        <taxon>Burkholderiales</taxon>
        <taxon>Sutterellaceae</taxon>
        <taxon>Parasutterella</taxon>
    </lineage>
</organism>
<keyword evidence="2" id="KW-1185">Reference proteome</keyword>
<gene>
    <name evidence="1" type="ORF">E5987_10400</name>
</gene>
<sequence length="69" mass="7967">MKTSEKYTFILSEREAGIVLAALEFVLKLWDLVPFRDEKSELAAVNALAHRLMTEGRQMKTELEERNAQ</sequence>
<dbReference type="EMBL" id="WSRP01000037">
    <property type="protein sequence ID" value="MVX57600.1"/>
    <property type="molecule type" value="Genomic_DNA"/>
</dbReference>
<dbReference type="RefSeq" id="WP_160336019.1">
    <property type="nucleotide sequence ID" value="NZ_WSRP01000037.1"/>
</dbReference>